<name>A0A816QYA7_BRANA</name>
<sequence>MWYIWKSRNEFLFRQRNVHPMEDISRASDANAEWNLIYVCKKGPSAEANNSSAWFPPPSGWVKCNFDCI</sequence>
<evidence type="ECO:0000313" key="1">
    <source>
        <dbReference type="EMBL" id="CAF2065862.1"/>
    </source>
</evidence>
<organism evidence="1">
    <name type="scientific">Brassica napus</name>
    <name type="common">Rape</name>
    <dbReference type="NCBI Taxonomy" id="3708"/>
    <lineage>
        <taxon>Eukaryota</taxon>
        <taxon>Viridiplantae</taxon>
        <taxon>Streptophyta</taxon>
        <taxon>Embryophyta</taxon>
        <taxon>Tracheophyta</taxon>
        <taxon>Spermatophyta</taxon>
        <taxon>Magnoliopsida</taxon>
        <taxon>eudicotyledons</taxon>
        <taxon>Gunneridae</taxon>
        <taxon>Pentapetalae</taxon>
        <taxon>rosids</taxon>
        <taxon>malvids</taxon>
        <taxon>Brassicales</taxon>
        <taxon>Brassicaceae</taxon>
        <taxon>Brassiceae</taxon>
        <taxon>Brassica</taxon>
    </lineage>
</organism>
<proteinExistence type="predicted"/>
<dbReference type="AlphaFoldDB" id="A0A816QYA7"/>
<protein>
    <submittedName>
        <fullName evidence="1">(rape) hypothetical protein</fullName>
    </submittedName>
</protein>
<dbReference type="Proteomes" id="UP001295469">
    <property type="component" value="Chromosome C06"/>
</dbReference>
<dbReference type="EMBL" id="HG994370">
    <property type="protein sequence ID" value="CAF2065862.1"/>
    <property type="molecule type" value="Genomic_DNA"/>
</dbReference>
<reference evidence="1" key="1">
    <citation type="submission" date="2021-01" db="EMBL/GenBank/DDBJ databases">
        <authorList>
            <consortium name="Genoscope - CEA"/>
            <person name="William W."/>
        </authorList>
    </citation>
    <scope>NUCLEOTIDE SEQUENCE</scope>
</reference>
<gene>
    <name evidence="1" type="ORF">DARMORV10_C06P53850.1</name>
</gene>
<accession>A0A816QYA7</accession>